<reference evidence="2 3" key="1">
    <citation type="journal article" date="2020" name="G3 (Bethesda)">
        <title>Improved Reference Genome for Cyclotella cryptica CCMP332, a Model for Cell Wall Morphogenesis, Salinity Adaptation, and Lipid Production in Diatoms (Bacillariophyta).</title>
        <authorList>
            <person name="Roberts W.R."/>
            <person name="Downey K.M."/>
            <person name="Ruck E.C."/>
            <person name="Traller J.C."/>
            <person name="Alverson A.J."/>
        </authorList>
    </citation>
    <scope>NUCLEOTIDE SEQUENCE [LARGE SCALE GENOMIC DNA]</scope>
    <source>
        <strain evidence="2 3">CCMP332</strain>
    </source>
</reference>
<feature type="region of interest" description="Disordered" evidence="1">
    <location>
        <begin position="203"/>
        <end position="231"/>
    </location>
</feature>
<protein>
    <submittedName>
        <fullName evidence="2">Uncharacterized protein</fullName>
    </submittedName>
</protein>
<feature type="compositionally biased region" description="Polar residues" evidence="1">
    <location>
        <begin position="740"/>
        <end position="754"/>
    </location>
</feature>
<dbReference type="EMBL" id="JABMIG020000467">
    <property type="protein sequence ID" value="KAL3777048.1"/>
    <property type="molecule type" value="Genomic_DNA"/>
</dbReference>
<feature type="region of interest" description="Disordered" evidence="1">
    <location>
        <begin position="638"/>
        <end position="679"/>
    </location>
</feature>
<evidence type="ECO:0000256" key="1">
    <source>
        <dbReference type="SAM" id="MobiDB-lite"/>
    </source>
</evidence>
<comment type="caution">
    <text evidence="2">The sequence shown here is derived from an EMBL/GenBank/DDBJ whole genome shotgun (WGS) entry which is preliminary data.</text>
</comment>
<feature type="region of interest" description="Disordered" evidence="1">
    <location>
        <begin position="740"/>
        <end position="762"/>
    </location>
</feature>
<accession>A0ABD3NMC6</accession>
<evidence type="ECO:0000313" key="3">
    <source>
        <dbReference type="Proteomes" id="UP001516023"/>
    </source>
</evidence>
<feature type="compositionally biased region" description="Polar residues" evidence="1">
    <location>
        <begin position="205"/>
        <end position="221"/>
    </location>
</feature>
<keyword evidence="3" id="KW-1185">Reference proteome</keyword>
<sequence>MTTGRCHGEAARLPQEGFKKLKRFVPLRLYIRPSYVSHHDGLPLTFQFTTTPSPTPSQIISTTPSNSHYPTYPSQKLQASHQLTMLGSKIHPQHRRQAFSSCRHVMCSAPINVAATSSSARFSMVAHFHERTNIHRRGPRKPEERSTDTKIQHRDLSSPAMAMSPSLFDKGRQPQLPIHNTIGIRFFSKFSNDSNEVIVPDASPKHSTTQKIPSNASTAAVTPSKLLEDTDHSTKPSVDYLKFATNKRKNLIQLKQAYVTLQKTCIDSQALLKNNSNASTSDEIVAMADYFMVLVNSIELETSIETIQTLQFDEQLSSGDSIAKNVLSQAVESMQNLHSIFLRVVENCIPSTADAASASPKPNREETPAVFVSSLQPPRKYSPMTMGRALQVSRRAEELGMPMHRPLYQRMAVGIVLTCPLPFTIRDPGQWPWEQDQGSSDDAAEVTKPEAEISTQDHNAPTLILPGQFQQVKEGLYMPPLTMELLNLCHRAKVALGCSFFPSMPLKVQMEQSRQQHQLEVDMFAEPWLLLLQRRQFEEALGLLRGWESNFGRNKESSGSIALLPMLGEDNVLKALEIAKDWVVGTAFGDEIISNPHANELISLLQVSLAKIIERRRLEAGRLSHLINTLSAIHGLASSNNSEAEDDEFDEDDSDSDFDSDGFDSDEFDSDSEDDEASDTISELLARRAVIPQTTNITSENFPLLLKGVGISNKDANEVTPEKSGFLDDVVEVKTNLQDTGASTPAVNNVNSSNKTEEEDVDEPPIIEGLSNEEVRRGIYLRKGPDWELPDVVCQLEEWNKGKALRFTPEFERHLGWQMSADDDDDWS</sequence>
<feature type="region of interest" description="Disordered" evidence="1">
    <location>
        <begin position="432"/>
        <end position="457"/>
    </location>
</feature>
<dbReference type="AlphaFoldDB" id="A0ABD3NMC6"/>
<dbReference type="Proteomes" id="UP001516023">
    <property type="component" value="Unassembled WGS sequence"/>
</dbReference>
<organism evidence="2 3">
    <name type="scientific">Cyclotella cryptica</name>
    <dbReference type="NCBI Taxonomy" id="29204"/>
    <lineage>
        <taxon>Eukaryota</taxon>
        <taxon>Sar</taxon>
        <taxon>Stramenopiles</taxon>
        <taxon>Ochrophyta</taxon>
        <taxon>Bacillariophyta</taxon>
        <taxon>Coscinodiscophyceae</taxon>
        <taxon>Thalassiosirophycidae</taxon>
        <taxon>Stephanodiscales</taxon>
        <taxon>Stephanodiscaceae</taxon>
        <taxon>Cyclotella</taxon>
    </lineage>
</organism>
<proteinExistence type="predicted"/>
<feature type="compositionally biased region" description="Acidic residues" evidence="1">
    <location>
        <begin position="643"/>
        <end position="678"/>
    </location>
</feature>
<name>A0ABD3NMC6_9STRA</name>
<evidence type="ECO:0000313" key="2">
    <source>
        <dbReference type="EMBL" id="KAL3777048.1"/>
    </source>
</evidence>
<gene>
    <name evidence="2" type="ORF">HJC23_001366</name>
</gene>